<dbReference type="InterPro" id="IPR036388">
    <property type="entry name" value="WH-like_DNA-bd_sf"/>
</dbReference>
<evidence type="ECO:0000313" key="2">
    <source>
        <dbReference type="EMBL" id="GIJ56683.1"/>
    </source>
</evidence>
<dbReference type="GO" id="GO:0003700">
    <property type="term" value="F:DNA-binding transcription factor activity"/>
    <property type="evidence" value="ECO:0007669"/>
    <property type="project" value="InterPro"/>
</dbReference>
<name>A0A8J4E0G4_9ACTN</name>
<evidence type="ECO:0000313" key="3">
    <source>
        <dbReference type="Proteomes" id="UP000612585"/>
    </source>
</evidence>
<dbReference type="EMBL" id="BOPG01000025">
    <property type="protein sequence ID" value="GIJ56683.1"/>
    <property type="molecule type" value="Genomic_DNA"/>
</dbReference>
<dbReference type="SMART" id="SM00347">
    <property type="entry name" value="HTH_MARR"/>
    <property type="match status" value="1"/>
</dbReference>
<comment type="caution">
    <text evidence="2">The sequence shown here is derived from an EMBL/GenBank/DDBJ whole genome shotgun (WGS) entry which is preliminary data.</text>
</comment>
<organism evidence="2 3">
    <name type="scientific">Virgisporangium aurantiacum</name>
    <dbReference type="NCBI Taxonomy" id="175570"/>
    <lineage>
        <taxon>Bacteria</taxon>
        <taxon>Bacillati</taxon>
        <taxon>Actinomycetota</taxon>
        <taxon>Actinomycetes</taxon>
        <taxon>Micromonosporales</taxon>
        <taxon>Micromonosporaceae</taxon>
        <taxon>Virgisporangium</taxon>
    </lineage>
</organism>
<dbReference type="SUPFAM" id="SSF46785">
    <property type="entry name" value="Winged helix' DNA-binding domain"/>
    <property type="match status" value="1"/>
</dbReference>
<dbReference type="InterPro" id="IPR036390">
    <property type="entry name" value="WH_DNA-bd_sf"/>
</dbReference>
<gene>
    <name evidence="2" type="ORF">Vau01_041990</name>
</gene>
<feature type="domain" description="HTH marR-type" evidence="1">
    <location>
        <begin position="5"/>
        <end position="142"/>
    </location>
</feature>
<dbReference type="Proteomes" id="UP000612585">
    <property type="component" value="Unassembled WGS sequence"/>
</dbReference>
<proteinExistence type="predicted"/>
<protein>
    <recommendedName>
        <fullName evidence="1">HTH marR-type domain-containing protein</fullName>
    </recommendedName>
</protein>
<keyword evidence="3" id="KW-1185">Reference proteome</keyword>
<dbReference type="AlphaFoldDB" id="A0A8J4E0G4"/>
<dbReference type="Pfam" id="PF12802">
    <property type="entry name" value="MarR_2"/>
    <property type="match status" value="1"/>
</dbReference>
<dbReference type="GO" id="GO:0006950">
    <property type="term" value="P:response to stress"/>
    <property type="evidence" value="ECO:0007669"/>
    <property type="project" value="TreeGrafter"/>
</dbReference>
<dbReference type="PANTHER" id="PTHR33164:SF57">
    <property type="entry name" value="MARR-FAMILY TRANSCRIPTIONAL REGULATOR"/>
    <property type="match status" value="1"/>
</dbReference>
<dbReference type="PANTHER" id="PTHR33164">
    <property type="entry name" value="TRANSCRIPTIONAL REGULATOR, MARR FAMILY"/>
    <property type="match status" value="1"/>
</dbReference>
<sequence length="147" mass="16189">MEEPDATIERALVRMRRDQQAGHLQRRAATARNADAARFRYLDALDDATDGLPISQIAAAIGVDRPRASRLTTELVADGLVERRGDPADSRVTRIRLTPTGRAMVDGVHATRRDAVTEALRTARFTEAEAGMLAELLDRFVAAWPRA</sequence>
<dbReference type="Gene3D" id="1.10.10.10">
    <property type="entry name" value="Winged helix-like DNA-binding domain superfamily/Winged helix DNA-binding domain"/>
    <property type="match status" value="1"/>
</dbReference>
<dbReference type="PROSITE" id="PS50995">
    <property type="entry name" value="HTH_MARR_2"/>
    <property type="match status" value="1"/>
</dbReference>
<evidence type="ECO:0000259" key="1">
    <source>
        <dbReference type="PROSITE" id="PS50995"/>
    </source>
</evidence>
<accession>A0A8J4E0G4</accession>
<reference evidence="2" key="1">
    <citation type="submission" date="2021-01" db="EMBL/GenBank/DDBJ databases">
        <title>Whole genome shotgun sequence of Virgisporangium aurantiacum NBRC 16421.</title>
        <authorList>
            <person name="Komaki H."/>
            <person name="Tamura T."/>
        </authorList>
    </citation>
    <scope>NUCLEOTIDE SEQUENCE</scope>
    <source>
        <strain evidence="2">NBRC 16421</strain>
    </source>
</reference>
<dbReference type="RefSeq" id="WP_203995438.1">
    <property type="nucleotide sequence ID" value="NZ_BOPG01000025.1"/>
</dbReference>
<dbReference type="InterPro" id="IPR000835">
    <property type="entry name" value="HTH_MarR-typ"/>
</dbReference>
<dbReference type="PRINTS" id="PR00598">
    <property type="entry name" value="HTHMARR"/>
</dbReference>
<dbReference type="InterPro" id="IPR039422">
    <property type="entry name" value="MarR/SlyA-like"/>
</dbReference>